<protein>
    <submittedName>
        <fullName evidence="1">DUF2281 domain-containing protein</fullName>
    </submittedName>
</protein>
<dbReference type="RefSeq" id="WP_232187628.1">
    <property type="nucleotide sequence ID" value="NZ_JAIOAP010000013.1"/>
</dbReference>
<organism evidence="1 2">
    <name type="scientific">Cohnella silvisoli</name>
    <dbReference type="NCBI Taxonomy" id="2873699"/>
    <lineage>
        <taxon>Bacteria</taxon>
        <taxon>Bacillati</taxon>
        <taxon>Bacillota</taxon>
        <taxon>Bacilli</taxon>
        <taxon>Bacillales</taxon>
        <taxon>Paenibacillaceae</taxon>
        <taxon>Cohnella</taxon>
    </lineage>
</organism>
<reference evidence="1 2" key="1">
    <citation type="journal article" date="2023" name="Genome Announc.">
        <title>Pan-Genome Analyses of the Genus Cohnella and Proposal of the Novel Species Cohnella silvisoli sp. nov., Isolated from Forest Soil.</title>
        <authorList>
            <person name="Wang C."/>
            <person name="Mao L."/>
            <person name="Bao G."/>
            <person name="Zhu H."/>
        </authorList>
    </citation>
    <scope>NUCLEOTIDE SEQUENCE [LARGE SCALE GENOMIC DNA]</scope>
    <source>
        <strain evidence="1 2">NL03-T5-1</strain>
    </source>
</reference>
<evidence type="ECO:0000313" key="2">
    <source>
        <dbReference type="Proteomes" id="UP001493487"/>
    </source>
</evidence>
<evidence type="ECO:0000313" key="1">
    <source>
        <dbReference type="EMBL" id="MEQ4482383.1"/>
    </source>
</evidence>
<comment type="caution">
    <text evidence="1">The sequence shown here is derived from an EMBL/GenBank/DDBJ whole genome shotgun (WGS) entry which is preliminary data.</text>
</comment>
<dbReference type="EMBL" id="JASKHM010000004">
    <property type="protein sequence ID" value="MEQ4482383.1"/>
    <property type="molecule type" value="Genomic_DNA"/>
</dbReference>
<sequence>MGVNREELKRIIDHIPEQDAIEVADFIGYLNAKREREALKNLEQASMTSMEFWDNPVDDEVWNHV</sequence>
<accession>A0ABV1KQM9</accession>
<gene>
    <name evidence="1" type="ORF">QJS35_08250</name>
</gene>
<name>A0ABV1KQM9_9BACL</name>
<dbReference type="Proteomes" id="UP001493487">
    <property type="component" value="Unassembled WGS sequence"/>
</dbReference>
<proteinExistence type="predicted"/>
<keyword evidence="2" id="KW-1185">Reference proteome</keyword>